<name>A0ABP0NMX7_9DINO</name>
<evidence type="ECO:0000313" key="3">
    <source>
        <dbReference type="Proteomes" id="UP001642484"/>
    </source>
</evidence>
<organism evidence="2 3">
    <name type="scientific">Durusdinium trenchii</name>
    <dbReference type="NCBI Taxonomy" id="1381693"/>
    <lineage>
        <taxon>Eukaryota</taxon>
        <taxon>Sar</taxon>
        <taxon>Alveolata</taxon>
        <taxon>Dinophyceae</taxon>
        <taxon>Suessiales</taxon>
        <taxon>Symbiodiniaceae</taxon>
        <taxon>Durusdinium</taxon>
    </lineage>
</organism>
<feature type="region of interest" description="Disordered" evidence="1">
    <location>
        <begin position="102"/>
        <end position="126"/>
    </location>
</feature>
<comment type="caution">
    <text evidence="2">The sequence shown here is derived from an EMBL/GenBank/DDBJ whole genome shotgun (WGS) entry which is preliminary data.</text>
</comment>
<accession>A0ABP0NMX7</accession>
<reference evidence="2 3" key="1">
    <citation type="submission" date="2024-02" db="EMBL/GenBank/DDBJ databases">
        <authorList>
            <person name="Chen Y."/>
            <person name="Shah S."/>
            <person name="Dougan E. K."/>
            <person name="Thang M."/>
            <person name="Chan C."/>
        </authorList>
    </citation>
    <scope>NUCLEOTIDE SEQUENCE [LARGE SCALE GENOMIC DNA]</scope>
</reference>
<sequence>HLQGGSMAISTGASTGPTTNDVKASSQLKAFSDEFVQDVPSFQLSSSLQKFAMQAHPVETPPVHIARPLAKKSHPPVARQLFQEPEVEAQLPYQFFDRHSQSDIEFDSQVQSPSQLVPPPGPEIAA</sequence>
<evidence type="ECO:0000313" key="2">
    <source>
        <dbReference type="EMBL" id="CAK9064758.1"/>
    </source>
</evidence>
<feature type="region of interest" description="Disordered" evidence="1">
    <location>
        <begin position="1"/>
        <end position="22"/>
    </location>
</feature>
<evidence type="ECO:0000256" key="1">
    <source>
        <dbReference type="SAM" id="MobiDB-lite"/>
    </source>
</evidence>
<dbReference type="EMBL" id="CAXAMN010021947">
    <property type="protein sequence ID" value="CAK9064758.1"/>
    <property type="molecule type" value="Genomic_DNA"/>
</dbReference>
<gene>
    <name evidence="2" type="ORF">CCMP2556_LOCUS31822</name>
</gene>
<feature type="compositionally biased region" description="Pro residues" evidence="1">
    <location>
        <begin position="116"/>
        <end position="126"/>
    </location>
</feature>
<feature type="non-terminal residue" evidence="2">
    <location>
        <position position="126"/>
    </location>
</feature>
<keyword evidence="3" id="KW-1185">Reference proteome</keyword>
<feature type="compositionally biased region" description="Polar residues" evidence="1">
    <location>
        <begin position="8"/>
        <end position="22"/>
    </location>
</feature>
<proteinExistence type="predicted"/>
<feature type="non-terminal residue" evidence="2">
    <location>
        <position position="1"/>
    </location>
</feature>
<dbReference type="Proteomes" id="UP001642484">
    <property type="component" value="Unassembled WGS sequence"/>
</dbReference>
<protein>
    <submittedName>
        <fullName evidence="2">Uncharacterized protein</fullName>
    </submittedName>
</protein>